<dbReference type="InterPro" id="IPR001314">
    <property type="entry name" value="Peptidase_S1A"/>
</dbReference>
<dbReference type="GO" id="GO:0004252">
    <property type="term" value="F:serine-type endopeptidase activity"/>
    <property type="evidence" value="ECO:0007669"/>
    <property type="project" value="InterPro"/>
</dbReference>
<dbReference type="GO" id="GO:0006508">
    <property type="term" value="P:proteolysis"/>
    <property type="evidence" value="ECO:0007669"/>
    <property type="project" value="InterPro"/>
</dbReference>
<organism evidence="3 4">
    <name type="scientific">Panagrolaimus davidi</name>
    <dbReference type="NCBI Taxonomy" id="227884"/>
    <lineage>
        <taxon>Eukaryota</taxon>
        <taxon>Metazoa</taxon>
        <taxon>Ecdysozoa</taxon>
        <taxon>Nematoda</taxon>
        <taxon>Chromadorea</taxon>
        <taxon>Rhabditida</taxon>
        <taxon>Tylenchina</taxon>
        <taxon>Panagrolaimomorpha</taxon>
        <taxon>Panagrolaimoidea</taxon>
        <taxon>Panagrolaimidae</taxon>
        <taxon>Panagrolaimus</taxon>
    </lineage>
</organism>
<proteinExistence type="predicted"/>
<feature type="chain" id="PRO_5037355542" evidence="1">
    <location>
        <begin position="23"/>
        <end position="288"/>
    </location>
</feature>
<dbReference type="InterPro" id="IPR051333">
    <property type="entry name" value="CLIP_Serine_Protease"/>
</dbReference>
<evidence type="ECO:0000259" key="2">
    <source>
        <dbReference type="PROSITE" id="PS50240"/>
    </source>
</evidence>
<dbReference type="Gene3D" id="2.40.10.10">
    <property type="entry name" value="Trypsin-like serine proteases"/>
    <property type="match status" value="1"/>
</dbReference>
<keyword evidence="1" id="KW-0732">Signal</keyword>
<evidence type="ECO:0000313" key="4">
    <source>
        <dbReference type="WBParaSite" id="PDA_v2.g16355.t1"/>
    </source>
</evidence>
<dbReference type="InterPro" id="IPR043504">
    <property type="entry name" value="Peptidase_S1_PA_chymotrypsin"/>
</dbReference>
<dbReference type="SMART" id="SM00020">
    <property type="entry name" value="Tryp_SPc"/>
    <property type="match status" value="1"/>
</dbReference>
<accession>A0A914PF81</accession>
<dbReference type="InterPro" id="IPR001254">
    <property type="entry name" value="Trypsin_dom"/>
</dbReference>
<feature type="domain" description="Peptidase S1" evidence="2">
    <location>
        <begin position="47"/>
        <end position="279"/>
    </location>
</feature>
<dbReference type="WBParaSite" id="PDA_v2.g16355.t1">
    <property type="protein sequence ID" value="PDA_v2.g16355.t1"/>
    <property type="gene ID" value="PDA_v2.g16355"/>
</dbReference>
<name>A0A914PF81_9BILA</name>
<dbReference type="PANTHER" id="PTHR24260:SF132">
    <property type="entry name" value="PEPTIDASE S1 DOMAIN-CONTAINING PROTEIN"/>
    <property type="match status" value="1"/>
</dbReference>
<reference evidence="4" key="1">
    <citation type="submission" date="2022-11" db="UniProtKB">
        <authorList>
            <consortium name="WormBaseParasite"/>
        </authorList>
    </citation>
    <scope>IDENTIFICATION</scope>
</reference>
<dbReference type="PANTHER" id="PTHR24260">
    <property type="match status" value="1"/>
</dbReference>
<dbReference type="Pfam" id="PF00089">
    <property type="entry name" value="Trypsin"/>
    <property type="match status" value="1"/>
</dbReference>
<protein>
    <submittedName>
        <fullName evidence="4">Peptidase S1 domain-containing protein</fullName>
    </submittedName>
</protein>
<dbReference type="Proteomes" id="UP000887578">
    <property type="component" value="Unplaced"/>
</dbReference>
<dbReference type="InterPro" id="IPR009003">
    <property type="entry name" value="Peptidase_S1_PA"/>
</dbReference>
<dbReference type="PRINTS" id="PR00722">
    <property type="entry name" value="CHYMOTRYPSIN"/>
</dbReference>
<evidence type="ECO:0000313" key="3">
    <source>
        <dbReference type="Proteomes" id="UP000887578"/>
    </source>
</evidence>
<feature type="signal peptide" evidence="1">
    <location>
        <begin position="1"/>
        <end position="22"/>
    </location>
</feature>
<dbReference type="SUPFAM" id="SSF50494">
    <property type="entry name" value="Trypsin-like serine proteases"/>
    <property type="match status" value="1"/>
</dbReference>
<sequence>MATFDTCLIFYLIFHTFHFVDALYQSSLEPDDLDTGNEIAALKDLKIHNAEVANFEDNKFAVGIEIDGDYEGVGGILSDCVIITAAHVVYGTTENIYISYGSPNLLGGIRLKIVDVKIYRKYKKEETIFEWDVALLQTETKIDFNHHNFSSEPILLPEKDVLFGTIFRASGWGSTSPSSGPSSVLLTSKFRSIDKYECTEKSKQGYNKSYLCTIPAQKADAHTCPGDSGAPLVKDKNGKKYIFGVLSHGSHQCDSPFGVDIFTDIFLTEIMEWIKEYIQKHSNCPTFD</sequence>
<keyword evidence="3" id="KW-1185">Reference proteome</keyword>
<dbReference type="PROSITE" id="PS50240">
    <property type="entry name" value="TRYPSIN_DOM"/>
    <property type="match status" value="1"/>
</dbReference>
<evidence type="ECO:0000256" key="1">
    <source>
        <dbReference type="SAM" id="SignalP"/>
    </source>
</evidence>
<dbReference type="AlphaFoldDB" id="A0A914PF81"/>